<reference evidence="2" key="2">
    <citation type="journal article" date="2023" name="Proc. Natl. Acad. Sci. U.S.A.">
        <title>A global phylogenomic analysis of the shiitake genus Lentinula.</title>
        <authorList>
            <person name="Sierra-Patev S."/>
            <person name="Min B."/>
            <person name="Naranjo-Ortiz M."/>
            <person name="Looney B."/>
            <person name="Konkel Z."/>
            <person name="Slot J.C."/>
            <person name="Sakamoto Y."/>
            <person name="Steenwyk J.L."/>
            <person name="Rokas A."/>
            <person name="Carro J."/>
            <person name="Camarero S."/>
            <person name="Ferreira P."/>
            <person name="Molpeceres G."/>
            <person name="Ruiz-Duenas F.J."/>
            <person name="Serrano A."/>
            <person name="Henrissat B."/>
            <person name="Drula E."/>
            <person name="Hughes K.W."/>
            <person name="Mata J.L."/>
            <person name="Ishikawa N.K."/>
            <person name="Vargas-Isla R."/>
            <person name="Ushijima S."/>
            <person name="Smith C.A."/>
            <person name="Donoghue J."/>
            <person name="Ahrendt S."/>
            <person name="Andreopoulos W."/>
            <person name="He G."/>
            <person name="LaButti K."/>
            <person name="Lipzen A."/>
            <person name="Ng V."/>
            <person name="Riley R."/>
            <person name="Sandor L."/>
            <person name="Barry K."/>
            <person name="Martinez A.T."/>
            <person name="Xiao Y."/>
            <person name="Gibbons J.G."/>
            <person name="Terashima K."/>
            <person name="Grigoriev I.V."/>
            <person name="Hibbett D."/>
        </authorList>
    </citation>
    <scope>NUCLEOTIDE SEQUENCE</scope>
    <source>
        <strain evidence="2">Sp2 HRB7682 ss15</strain>
    </source>
</reference>
<reference evidence="2" key="1">
    <citation type="submission" date="2022-08" db="EMBL/GenBank/DDBJ databases">
        <authorList>
            <consortium name="DOE Joint Genome Institute"/>
            <person name="Min B."/>
            <person name="Riley R."/>
            <person name="Sierra-Patev S."/>
            <person name="Naranjo-Ortiz M."/>
            <person name="Looney B."/>
            <person name="Konkel Z."/>
            <person name="Slot J.C."/>
            <person name="Sakamoto Y."/>
            <person name="Steenwyk J.L."/>
            <person name="Rokas A."/>
            <person name="Carro J."/>
            <person name="Camarero S."/>
            <person name="Ferreira P."/>
            <person name="Molpeceres G."/>
            <person name="Ruiz-Duenas F.J."/>
            <person name="Serrano A."/>
            <person name="Henrissat B."/>
            <person name="Drula E."/>
            <person name="Hughes K.W."/>
            <person name="Mata J.L."/>
            <person name="Ishikawa N.K."/>
            <person name="Vargas-Isla R."/>
            <person name="Ushijima S."/>
            <person name="Smith C.A."/>
            <person name="Ahrendt S."/>
            <person name="Andreopoulos W."/>
            <person name="He G."/>
            <person name="Labutti K."/>
            <person name="Lipzen A."/>
            <person name="Ng V."/>
            <person name="Sandor L."/>
            <person name="Barry K."/>
            <person name="Martinez A.T."/>
            <person name="Xiao Y."/>
            <person name="Gibbons J.G."/>
            <person name="Terashima K."/>
            <person name="Hibbett D.S."/>
            <person name="Grigoriev I.V."/>
        </authorList>
    </citation>
    <scope>NUCLEOTIDE SEQUENCE</scope>
    <source>
        <strain evidence="2">Sp2 HRB7682 ss15</strain>
    </source>
</reference>
<dbReference type="Pfam" id="PF00651">
    <property type="entry name" value="BTB"/>
    <property type="match status" value="1"/>
</dbReference>
<name>A0A9W8ZW91_9AGAR</name>
<evidence type="ECO:0000259" key="1">
    <source>
        <dbReference type="PROSITE" id="PS50097"/>
    </source>
</evidence>
<dbReference type="Proteomes" id="UP001150238">
    <property type="component" value="Unassembled WGS sequence"/>
</dbReference>
<accession>A0A9W8ZW91</accession>
<dbReference type="SMART" id="SM00225">
    <property type="entry name" value="BTB"/>
    <property type="match status" value="1"/>
</dbReference>
<proteinExistence type="predicted"/>
<evidence type="ECO:0000313" key="2">
    <source>
        <dbReference type="EMBL" id="KAJ4468644.1"/>
    </source>
</evidence>
<gene>
    <name evidence="2" type="ORF">C8J55DRAFT_437549</name>
</gene>
<sequence>MEPERDERFWFYDGSIIVQAENTLFRVHQTVLSNSSEIFSTLFSLPQSDSDTQNCIEGCPVVQLQDLAKDISDLLSSLYHPSHFDDFPSDSTLEDILDFISGVLRLSSKYMIHSLRRKCIAVLTRTLPATLEDYDSRTSRGRSTSKHLKSDVVMRAIRLAQETNVTIVLPFAYYCVARLPSRRILEDQPDDMNWQQKTVCLVGRERLRYAEMSLSHSFLLGFQRAPTCTNVLCAMARSPHTEWHLMEASRHPHPLRPYNRWNALNVCNECVANAKKQHLQGRQEVWKCLPTFFEMGTWEELRTVCDY</sequence>
<feature type="domain" description="BTB" evidence="1">
    <location>
        <begin position="12"/>
        <end position="100"/>
    </location>
</feature>
<dbReference type="EMBL" id="JANVFS010000037">
    <property type="protein sequence ID" value="KAJ4468644.1"/>
    <property type="molecule type" value="Genomic_DNA"/>
</dbReference>
<dbReference type="InterPro" id="IPR000210">
    <property type="entry name" value="BTB/POZ_dom"/>
</dbReference>
<dbReference type="AlphaFoldDB" id="A0A9W8ZW91"/>
<dbReference type="PROSITE" id="PS50097">
    <property type="entry name" value="BTB"/>
    <property type="match status" value="1"/>
</dbReference>
<organism evidence="2 3">
    <name type="scientific">Lentinula lateritia</name>
    <dbReference type="NCBI Taxonomy" id="40482"/>
    <lineage>
        <taxon>Eukaryota</taxon>
        <taxon>Fungi</taxon>
        <taxon>Dikarya</taxon>
        <taxon>Basidiomycota</taxon>
        <taxon>Agaricomycotina</taxon>
        <taxon>Agaricomycetes</taxon>
        <taxon>Agaricomycetidae</taxon>
        <taxon>Agaricales</taxon>
        <taxon>Marasmiineae</taxon>
        <taxon>Omphalotaceae</taxon>
        <taxon>Lentinula</taxon>
    </lineage>
</organism>
<dbReference type="InterPro" id="IPR011333">
    <property type="entry name" value="SKP1/BTB/POZ_sf"/>
</dbReference>
<dbReference type="Gene3D" id="3.30.710.10">
    <property type="entry name" value="Potassium Channel Kv1.1, Chain A"/>
    <property type="match status" value="1"/>
</dbReference>
<protein>
    <recommendedName>
        <fullName evidence="1">BTB domain-containing protein</fullName>
    </recommendedName>
</protein>
<comment type="caution">
    <text evidence="2">The sequence shown here is derived from an EMBL/GenBank/DDBJ whole genome shotgun (WGS) entry which is preliminary data.</text>
</comment>
<evidence type="ECO:0000313" key="3">
    <source>
        <dbReference type="Proteomes" id="UP001150238"/>
    </source>
</evidence>
<dbReference type="SUPFAM" id="SSF54695">
    <property type="entry name" value="POZ domain"/>
    <property type="match status" value="1"/>
</dbReference>